<dbReference type="Proteomes" id="UP000193900">
    <property type="component" value="Unassembled WGS sequence"/>
</dbReference>
<feature type="transmembrane region" description="Helical" evidence="1">
    <location>
        <begin position="83"/>
        <end position="102"/>
    </location>
</feature>
<protein>
    <submittedName>
        <fullName evidence="3">Fatty acid desaturase</fullName>
    </submittedName>
</protein>
<dbReference type="PANTHER" id="PTHR19353:SF19">
    <property type="entry name" value="DELTA(5) FATTY ACID DESATURASE C-RELATED"/>
    <property type="match status" value="1"/>
</dbReference>
<reference evidence="3 4" key="1">
    <citation type="submission" date="2017-03" db="EMBL/GenBank/DDBJ databases">
        <authorList>
            <person name="Afonso C.L."/>
            <person name="Miller P.J."/>
            <person name="Scott M.A."/>
            <person name="Spackman E."/>
            <person name="Goraichik I."/>
            <person name="Dimitrov K.M."/>
            <person name="Suarez D.L."/>
            <person name="Swayne D.E."/>
        </authorList>
    </citation>
    <scope>NUCLEOTIDE SEQUENCE [LARGE SCALE GENOMIC DNA]</scope>
    <source>
        <strain evidence="3 4">CECT 7023</strain>
    </source>
</reference>
<feature type="transmembrane region" description="Helical" evidence="1">
    <location>
        <begin position="59"/>
        <end position="77"/>
    </location>
</feature>
<keyword evidence="4" id="KW-1185">Reference proteome</keyword>
<dbReference type="InterPro" id="IPR012171">
    <property type="entry name" value="Fatty_acid_desaturase"/>
</dbReference>
<feature type="transmembrane region" description="Helical" evidence="1">
    <location>
        <begin position="211"/>
        <end position="236"/>
    </location>
</feature>
<dbReference type="GO" id="GO:0016020">
    <property type="term" value="C:membrane"/>
    <property type="evidence" value="ECO:0007669"/>
    <property type="project" value="TreeGrafter"/>
</dbReference>
<dbReference type="InterPro" id="IPR005804">
    <property type="entry name" value="FA_desaturase_dom"/>
</dbReference>
<dbReference type="EMBL" id="FWFZ01000015">
    <property type="protein sequence ID" value="SLN62030.1"/>
    <property type="molecule type" value="Genomic_DNA"/>
</dbReference>
<accession>A0A1Y5TEN1</accession>
<evidence type="ECO:0000313" key="4">
    <source>
        <dbReference type="Proteomes" id="UP000193900"/>
    </source>
</evidence>
<dbReference type="GO" id="GO:0008610">
    <property type="term" value="P:lipid biosynthetic process"/>
    <property type="evidence" value="ECO:0007669"/>
    <property type="project" value="UniProtKB-ARBA"/>
</dbReference>
<keyword evidence="1" id="KW-0812">Transmembrane</keyword>
<keyword evidence="1" id="KW-1133">Transmembrane helix</keyword>
<dbReference type="AlphaFoldDB" id="A0A1Y5TEN1"/>
<sequence length="355" mass="40293">MPRQLEGPIRASEYSVVGPRGEEARELGLAGADWYRTPVPRKQLKELMKRRDWPGVRDTMIWFGLLLLTGGMGVAFLDQPWLAIPLFAVYGVLYASAGEARWHECLHGTPFKNRKLNAILFEISSFLAMRNPVVSRWSHTRHHTDTYIVGLDPEQVYHRPPDIARQIIAFAGLIEFPTSLYDMLRHASGHLSDEEKVFVPEMERPLVQRTAIVWTLILAGVVIACFATGSVVPALLVGLPRIYGVWLIQALALTQHAGLLDDVLDHRLDSRTFHMNPVGRFIYWNMNYHIEHHMYPMVPYYNLPALHRAIAHDCPPAYPSVLATYREIVPTLLRQLKDPSYRVVRPLPAAAQTAA</sequence>
<dbReference type="PANTHER" id="PTHR19353">
    <property type="entry name" value="FATTY ACID DESATURASE 2"/>
    <property type="match status" value="1"/>
</dbReference>
<organism evidence="3 4">
    <name type="scientific">Roseisalinus antarcticus</name>
    <dbReference type="NCBI Taxonomy" id="254357"/>
    <lineage>
        <taxon>Bacteria</taxon>
        <taxon>Pseudomonadati</taxon>
        <taxon>Pseudomonadota</taxon>
        <taxon>Alphaproteobacteria</taxon>
        <taxon>Rhodobacterales</taxon>
        <taxon>Roseobacteraceae</taxon>
        <taxon>Roseisalinus</taxon>
    </lineage>
</organism>
<dbReference type="GO" id="GO:0016717">
    <property type="term" value="F:oxidoreductase activity, acting on paired donors, with oxidation of a pair of donors resulting in the reduction of molecular oxygen to two molecules of water"/>
    <property type="evidence" value="ECO:0007669"/>
    <property type="project" value="TreeGrafter"/>
</dbReference>
<evidence type="ECO:0000259" key="2">
    <source>
        <dbReference type="Pfam" id="PF00487"/>
    </source>
</evidence>
<dbReference type="Pfam" id="PF00487">
    <property type="entry name" value="FA_desaturase"/>
    <property type="match status" value="1"/>
</dbReference>
<evidence type="ECO:0000256" key="1">
    <source>
        <dbReference type="SAM" id="Phobius"/>
    </source>
</evidence>
<gene>
    <name evidence="3" type="ORF">ROA7023_02903</name>
</gene>
<evidence type="ECO:0000313" key="3">
    <source>
        <dbReference type="EMBL" id="SLN62030.1"/>
    </source>
</evidence>
<name>A0A1Y5TEN1_9RHOB</name>
<proteinExistence type="predicted"/>
<keyword evidence="1" id="KW-0472">Membrane</keyword>
<feature type="domain" description="Fatty acid desaturase" evidence="2">
    <location>
        <begin position="81"/>
        <end position="321"/>
    </location>
</feature>